<gene>
    <name evidence="3" type="ORF">HB375_07895</name>
</gene>
<proteinExistence type="predicted"/>
<dbReference type="EMBL" id="JAATJS010000002">
    <property type="protein sequence ID" value="NIX76539.1"/>
    <property type="molecule type" value="Genomic_DNA"/>
</dbReference>
<dbReference type="RefSeq" id="WP_167672406.1">
    <property type="nucleotide sequence ID" value="NZ_JAATJS010000002.1"/>
</dbReference>
<organism evidence="3 4">
    <name type="scientific">Microvirga terricola</name>
    <dbReference type="NCBI Taxonomy" id="2719797"/>
    <lineage>
        <taxon>Bacteria</taxon>
        <taxon>Pseudomonadati</taxon>
        <taxon>Pseudomonadota</taxon>
        <taxon>Alphaproteobacteria</taxon>
        <taxon>Hyphomicrobiales</taxon>
        <taxon>Methylobacteriaceae</taxon>
        <taxon>Microvirga</taxon>
    </lineage>
</organism>
<protein>
    <submittedName>
        <fullName evidence="3">Phosphatase PAP2 family protein</fullName>
    </submittedName>
</protein>
<feature type="transmembrane region" description="Helical" evidence="1">
    <location>
        <begin position="67"/>
        <end position="86"/>
    </location>
</feature>
<keyword evidence="1" id="KW-1133">Transmembrane helix</keyword>
<feature type="transmembrane region" description="Helical" evidence="1">
    <location>
        <begin position="205"/>
        <end position="224"/>
    </location>
</feature>
<dbReference type="Gene3D" id="1.20.144.10">
    <property type="entry name" value="Phosphatidic acid phosphatase type 2/haloperoxidase"/>
    <property type="match status" value="1"/>
</dbReference>
<dbReference type="InterPro" id="IPR000326">
    <property type="entry name" value="PAP2/HPO"/>
</dbReference>
<feature type="transmembrane region" description="Helical" evidence="1">
    <location>
        <begin position="33"/>
        <end position="55"/>
    </location>
</feature>
<evidence type="ECO:0000313" key="4">
    <source>
        <dbReference type="Proteomes" id="UP000707352"/>
    </source>
</evidence>
<comment type="caution">
    <text evidence="3">The sequence shown here is derived from an EMBL/GenBank/DDBJ whole genome shotgun (WGS) entry which is preliminary data.</text>
</comment>
<dbReference type="SMART" id="SM00014">
    <property type="entry name" value="acidPPc"/>
    <property type="match status" value="1"/>
</dbReference>
<evidence type="ECO:0000259" key="2">
    <source>
        <dbReference type="SMART" id="SM00014"/>
    </source>
</evidence>
<keyword evidence="1" id="KW-0812">Transmembrane</keyword>
<dbReference type="Pfam" id="PF01569">
    <property type="entry name" value="PAP2"/>
    <property type="match status" value="1"/>
</dbReference>
<evidence type="ECO:0000313" key="3">
    <source>
        <dbReference type="EMBL" id="NIX76539.1"/>
    </source>
</evidence>
<accession>A0ABX0V9N1</accession>
<dbReference type="SUPFAM" id="SSF48317">
    <property type="entry name" value="Acid phosphatase/Vanadium-dependent haloperoxidase"/>
    <property type="match status" value="1"/>
</dbReference>
<feature type="domain" description="Phosphatidic acid phosphatase type 2/haloperoxidase" evidence="2">
    <location>
        <begin position="65"/>
        <end position="185"/>
    </location>
</feature>
<keyword evidence="4" id="KW-1185">Reference proteome</keyword>
<dbReference type="PANTHER" id="PTHR14969">
    <property type="entry name" value="SPHINGOSINE-1-PHOSPHATE PHOSPHOHYDROLASE"/>
    <property type="match status" value="1"/>
</dbReference>
<reference evidence="3 4" key="1">
    <citation type="submission" date="2020-03" db="EMBL/GenBank/DDBJ databases">
        <title>The genome sequence of Microvirga sp. c23x22.</title>
        <authorList>
            <person name="Zhang X."/>
        </authorList>
    </citation>
    <scope>NUCLEOTIDE SEQUENCE [LARGE SCALE GENOMIC DNA]</scope>
    <source>
        <strain evidence="4">c23x22</strain>
    </source>
</reference>
<sequence length="243" mass="26838">MGETILDFFSRLDAAVLHTLSGWGQISPLANKIIVGFLNLSSVKILPLVSGLWLLWFRKNHHPKDKLAVIAAFVSMMVAVGVARMVQNALPARPRPLHSEDLDFLWPLGIDHDVMEKWGSFPSDHAALAFALAICVYRASRPGGIIAFAWALLVVSFPRLFAGWHYASDIIGGAMIGIVVGSIFTHSQRLEKLLVGTALRLESRFTGLFYAGAFIFSYQIVTLFDDIRKVGREAVELLLKGHL</sequence>
<dbReference type="PANTHER" id="PTHR14969:SF13">
    <property type="entry name" value="AT30094P"/>
    <property type="match status" value="1"/>
</dbReference>
<evidence type="ECO:0000256" key="1">
    <source>
        <dbReference type="SAM" id="Phobius"/>
    </source>
</evidence>
<feature type="transmembrane region" description="Helical" evidence="1">
    <location>
        <begin position="166"/>
        <end position="185"/>
    </location>
</feature>
<keyword evidence="1" id="KW-0472">Membrane</keyword>
<name>A0ABX0V9N1_9HYPH</name>
<dbReference type="InterPro" id="IPR036938">
    <property type="entry name" value="PAP2/HPO_sf"/>
</dbReference>
<dbReference type="Proteomes" id="UP000707352">
    <property type="component" value="Unassembled WGS sequence"/>
</dbReference>